<dbReference type="GO" id="GO:0009001">
    <property type="term" value="F:serine O-acetyltransferase activity"/>
    <property type="evidence" value="ECO:0007669"/>
    <property type="project" value="UniProtKB-EC"/>
</dbReference>
<dbReference type="EC" id="2.3.1.30" evidence="5"/>
<proteinExistence type="inferred from homology"/>
<gene>
    <name evidence="5" type="ORF">PORUE0001_0614</name>
</gene>
<comment type="similarity">
    <text evidence="1">Belongs to the transferase hexapeptide repeat family.</text>
</comment>
<dbReference type="GO" id="GO:0006535">
    <property type="term" value="P:cysteine biosynthetic process from serine"/>
    <property type="evidence" value="ECO:0007669"/>
    <property type="project" value="InterPro"/>
</dbReference>
<dbReference type="InterPro" id="IPR001451">
    <property type="entry name" value="Hexapep"/>
</dbReference>
<dbReference type="CDD" id="cd03354">
    <property type="entry name" value="LbH_SAT"/>
    <property type="match status" value="1"/>
</dbReference>
<dbReference type="InterPro" id="IPR011004">
    <property type="entry name" value="Trimer_LpxA-like_sf"/>
</dbReference>
<reference evidence="5 6" key="1">
    <citation type="submission" date="2009-04" db="EMBL/GenBank/DDBJ databases">
        <authorList>
            <person name="Sebastian Y."/>
            <person name="Madupu R."/>
            <person name="Durkin A.S."/>
            <person name="Torralba M."/>
            <person name="Methe B."/>
            <person name="Sutton G.G."/>
            <person name="Strausberg R.L."/>
            <person name="Nelson K.E."/>
        </authorList>
    </citation>
    <scope>NUCLEOTIDE SEQUENCE [LARGE SCALE GENOMIC DNA]</scope>
    <source>
        <strain evidence="5 6">60-3</strain>
    </source>
</reference>
<dbReference type="InterPro" id="IPR005881">
    <property type="entry name" value="Ser_O-AcTrfase"/>
</dbReference>
<dbReference type="InterPro" id="IPR045304">
    <property type="entry name" value="LbH_SAT"/>
</dbReference>
<dbReference type="GO" id="GO:0005737">
    <property type="term" value="C:cytoplasm"/>
    <property type="evidence" value="ECO:0007669"/>
    <property type="project" value="InterPro"/>
</dbReference>
<dbReference type="STRING" id="596327.PORUE0001_0614"/>
<keyword evidence="2 5" id="KW-0808">Transferase</keyword>
<dbReference type="Gene3D" id="2.160.10.10">
    <property type="entry name" value="Hexapeptide repeat proteins"/>
    <property type="match status" value="1"/>
</dbReference>
<evidence type="ECO:0000313" key="5">
    <source>
        <dbReference type="EMBL" id="EEK16889.1"/>
    </source>
</evidence>
<evidence type="ECO:0000256" key="2">
    <source>
        <dbReference type="ARBA" id="ARBA00022679"/>
    </source>
</evidence>
<comment type="caution">
    <text evidence="5">The sequence shown here is derived from an EMBL/GenBank/DDBJ whole genome shotgun (WGS) entry which is preliminary data.</text>
</comment>
<dbReference type="PROSITE" id="PS00101">
    <property type="entry name" value="HEXAPEP_TRANSFERASES"/>
    <property type="match status" value="1"/>
</dbReference>
<keyword evidence="4 5" id="KW-0012">Acyltransferase</keyword>
<keyword evidence="6" id="KW-1185">Reference proteome</keyword>
<organism evidence="5 6">
    <name type="scientific">Porphyromonas uenonis 60-3</name>
    <dbReference type="NCBI Taxonomy" id="596327"/>
    <lineage>
        <taxon>Bacteria</taxon>
        <taxon>Pseudomonadati</taxon>
        <taxon>Bacteroidota</taxon>
        <taxon>Bacteroidia</taxon>
        <taxon>Bacteroidales</taxon>
        <taxon>Porphyromonadaceae</taxon>
        <taxon>Porphyromonas</taxon>
    </lineage>
</organism>
<keyword evidence="3" id="KW-0677">Repeat</keyword>
<dbReference type="PANTHER" id="PTHR42811">
    <property type="entry name" value="SERINE ACETYLTRANSFERASE"/>
    <property type="match status" value="1"/>
</dbReference>
<evidence type="ECO:0000256" key="4">
    <source>
        <dbReference type="ARBA" id="ARBA00023315"/>
    </source>
</evidence>
<evidence type="ECO:0000256" key="1">
    <source>
        <dbReference type="ARBA" id="ARBA00007274"/>
    </source>
</evidence>
<dbReference type="RefSeq" id="WP_007365227.1">
    <property type="nucleotide sequence ID" value="NZ_ACLR01000123.1"/>
</dbReference>
<dbReference type="Proteomes" id="UP000003303">
    <property type="component" value="Unassembled WGS sequence"/>
</dbReference>
<dbReference type="eggNOG" id="COG1045">
    <property type="taxonomic scope" value="Bacteria"/>
</dbReference>
<dbReference type="AlphaFoldDB" id="C2MBD7"/>
<accession>C2MBD7</accession>
<dbReference type="InterPro" id="IPR018357">
    <property type="entry name" value="Hexapep_transf_CS"/>
</dbReference>
<protein>
    <submittedName>
        <fullName evidence="5">Bacterial transferase hexapeptide repeat protein</fullName>
        <ecNumber evidence="5">2.3.1.30</ecNumber>
    </submittedName>
</protein>
<sequence>MTYMRLASSYRNGKGLKKIAYYYLRFRVMMLQRRYGIQISPSTSIGKGFYIGHFGTIVVSPLATIGDNVNISQGVTIGYANRGERKGAATIGNEVYIGPGAKIVGRVTIGNNVAIGANAVVTHDVPDNAVVGGVPARIISYDGAIGYINRKV</sequence>
<dbReference type="SUPFAM" id="SSF51161">
    <property type="entry name" value="Trimeric LpxA-like enzymes"/>
    <property type="match status" value="1"/>
</dbReference>
<dbReference type="PIRSF" id="PIRSF000441">
    <property type="entry name" value="CysE"/>
    <property type="match status" value="1"/>
</dbReference>
<dbReference type="EMBL" id="ACLR01000123">
    <property type="protein sequence ID" value="EEK16889.1"/>
    <property type="molecule type" value="Genomic_DNA"/>
</dbReference>
<evidence type="ECO:0000313" key="6">
    <source>
        <dbReference type="Proteomes" id="UP000003303"/>
    </source>
</evidence>
<name>C2MBD7_9PORP</name>
<evidence type="ECO:0000256" key="3">
    <source>
        <dbReference type="ARBA" id="ARBA00022737"/>
    </source>
</evidence>
<dbReference type="Pfam" id="PF00132">
    <property type="entry name" value="Hexapep"/>
    <property type="match status" value="1"/>
</dbReference>